<protein>
    <submittedName>
        <fullName evidence="1">Uncharacterized protein</fullName>
    </submittedName>
</protein>
<comment type="caution">
    <text evidence="1">The sequence shown here is derived from an EMBL/GenBank/DDBJ whole genome shotgun (WGS) entry which is preliminary data.</text>
</comment>
<gene>
    <name evidence="1" type="ORF">EZS28_028293</name>
</gene>
<reference evidence="1 2" key="1">
    <citation type="submission" date="2019-03" db="EMBL/GenBank/DDBJ databases">
        <title>Single cell metagenomics reveals metabolic interactions within the superorganism composed of flagellate Streblomastix strix and complex community of Bacteroidetes bacteria on its surface.</title>
        <authorList>
            <person name="Treitli S.C."/>
            <person name="Kolisko M."/>
            <person name="Husnik F."/>
            <person name="Keeling P."/>
            <person name="Hampl V."/>
        </authorList>
    </citation>
    <scope>NUCLEOTIDE SEQUENCE [LARGE SCALE GENOMIC DNA]</scope>
    <source>
        <strain evidence="1">ST1C</strain>
    </source>
</reference>
<evidence type="ECO:0000313" key="2">
    <source>
        <dbReference type="Proteomes" id="UP000324800"/>
    </source>
</evidence>
<dbReference type="AlphaFoldDB" id="A0A5J4V1C6"/>
<proteinExistence type="predicted"/>
<organism evidence="1 2">
    <name type="scientific">Streblomastix strix</name>
    <dbReference type="NCBI Taxonomy" id="222440"/>
    <lineage>
        <taxon>Eukaryota</taxon>
        <taxon>Metamonada</taxon>
        <taxon>Preaxostyla</taxon>
        <taxon>Oxymonadida</taxon>
        <taxon>Streblomastigidae</taxon>
        <taxon>Streblomastix</taxon>
    </lineage>
</organism>
<dbReference type="Proteomes" id="UP000324800">
    <property type="component" value="Unassembled WGS sequence"/>
</dbReference>
<sequence length="327" mass="38408">MLGPKEMMFEVEFQIGEKMKDKIMDQNEEKIYINVNTNMMKIQSYMNIPNKAIVYGAGDYYMKKEYLEKSVQNMNEDTLITYDYTRRQSYKASVQICAIGHAYISCTHIENKEYWHIFKNECVQNSCESQTMLLDSVNHLIQDLIYNENDMNLKKQIQITIDWSKDLIELEYMNIQIKSTFERGSYFNNAILETERSSEKEVKSHLQIQCSIFQTDTASMSINCLTRFSFITISIPFLQIIKRNLFQRVTNKHNNILILIIHLKYLSGFLDASEDNYYFGIEGGKNRLGYQSSLMRELMDDQPTIGRYCYCMLEENAQRGVVLVRGV</sequence>
<evidence type="ECO:0000313" key="1">
    <source>
        <dbReference type="EMBL" id="KAA6376180.1"/>
    </source>
</evidence>
<name>A0A5J4V1C6_9EUKA</name>
<dbReference type="EMBL" id="SNRW01010704">
    <property type="protein sequence ID" value="KAA6376180.1"/>
    <property type="molecule type" value="Genomic_DNA"/>
</dbReference>
<accession>A0A5J4V1C6</accession>